<dbReference type="GO" id="GO:0051539">
    <property type="term" value="F:4 iron, 4 sulfur cluster binding"/>
    <property type="evidence" value="ECO:0007669"/>
    <property type="project" value="UniProtKB-KW"/>
</dbReference>
<evidence type="ECO:0000259" key="9">
    <source>
        <dbReference type="PROSITE" id="PS51373"/>
    </source>
</evidence>
<name>A0A370MZZ4_9BURK</name>
<dbReference type="Pfam" id="PF01355">
    <property type="entry name" value="HIPIP"/>
    <property type="match status" value="1"/>
</dbReference>
<accession>A0A370MZZ4</accession>
<dbReference type="InterPro" id="IPR000170">
    <property type="entry name" value="High_potential_FeS_prot"/>
</dbReference>
<dbReference type="RefSeq" id="WP_115107297.1">
    <property type="nucleotide sequence ID" value="NZ_QHKS01000028.1"/>
</dbReference>
<evidence type="ECO:0000256" key="5">
    <source>
        <dbReference type="ARBA" id="ARBA00023004"/>
    </source>
</evidence>
<evidence type="ECO:0000313" key="10">
    <source>
        <dbReference type="EMBL" id="RDJ98930.1"/>
    </source>
</evidence>
<dbReference type="GO" id="GO:0009055">
    <property type="term" value="F:electron transfer activity"/>
    <property type="evidence" value="ECO:0007669"/>
    <property type="project" value="InterPro"/>
</dbReference>
<dbReference type="GO" id="GO:0046872">
    <property type="term" value="F:metal ion binding"/>
    <property type="evidence" value="ECO:0007669"/>
    <property type="project" value="UniProtKB-KW"/>
</dbReference>
<keyword evidence="2 7" id="KW-0004">4Fe-4S</keyword>
<comment type="caution">
    <text evidence="10">The sequence shown here is derived from an EMBL/GenBank/DDBJ whole genome shotgun (WGS) entry which is preliminary data.</text>
</comment>
<keyword evidence="4 7" id="KW-0249">Electron transport</keyword>
<comment type="function">
    <text evidence="7">Specific class of high-redox-potential 4Fe-4S ferredoxins. Functions in anaerobic electron transport in most purple and in some other photosynthetic bacteria and in at least one genus (Paracoccus) of halophilic, denitrifying bacteria.</text>
</comment>
<dbReference type="PROSITE" id="PS51373">
    <property type="entry name" value="HIPIP"/>
    <property type="match status" value="1"/>
</dbReference>
<dbReference type="GO" id="GO:0019646">
    <property type="term" value="P:aerobic electron transport chain"/>
    <property type="evidence" value="ECO:0007669"/>
    <property type="project" value="InterPro"/>
</dbReference>
<dbReference type="SUPFAM" id="SSF57652">
    <property type="entry name" value="HIPIP (high potential iron protein)"/>
    <property type="match status" value="1"/>
</dbReference>
<evidence type="ECO:0000256" key="6">
    <source>
        <dbReference type="ARBA" id="ARBA00023014"/>
    </source>
</evidence>
<protein>
    <recommendedName>
        <fullName evidence="7">High-potential iron-sulfur protein</fullName>
        <shortName evidence="7">HiPIP</shortName>
    </recommendedName>
</protein>
<evidence type="ECO:0000256" key="7">
    <source>
        <dbReference type="RuleBase" id="RU000620"/>
    </source>
</evidence>
<reference evidence="11" key="1">
    <citation type="submission" date="2018-05" db="EMBL/GenBank/DDBJ databases">
        <authorList>
            <person name="Feng T."/>
        </authorList>
    </citation>
    <scope>NUCLEOTIDE SEQUENCE [LARGE SCALE GENOMIC DNA]</scope>
    <source>
        <strain evidence="11">S27</strain>
    </source>
</reference>
<dbReference type="OrthoDB" id="5298540at2"/>
<dbReference type="InterPro" id="IPR006311">
    <property type="entry name" value="TAT_signal"/>
</dbReference>
<keyword evidence="1 7" id="KW-0813">Transport</keyword>
<feature type="domain" description="High potential iron-sulfur proteins family profile" evidence="9">
    <location>
        <begin position="26"/>
        <end position="103"/>
    </location>
</feature>
<dbReference type="Proteomes" id="UP000254875">
    <property type="component" value="Unassembled WGS sequence"/>
</dbReference>
<gene>
    <name evidence="10" type="ORF">DLM46_31370</name>
</gene>
<dbReference type="AlphaFoldDB" id="A0A370MZZ4"/>
<keyword evidence="11" id="KW-1185">Reference proteome</keyword>
<dbReference type="PROSITE" id="PS51318">
    <property type="entry name" value="TAT"/>
    <property type="match status" value="1"/>
</dbReference>
<evidence type="ECO:0000313" key="11">
    <source>
        <dbReference type="Proteomes" id="UP000254875"/>
    </source>
</evidence>
<evidence type="ECO:0000256" key="3">
    <source>
        <dbReference type="ARBA" id="ARBA00022723"/>
    </source>
</evidence>
<feature type="chain" id="PRO_5016588595" description="High-potential iron-sulfur protein" evidence="8">
    <location>
        <begin position="28"/>
        <end position="103"/>
    </location>
</feature>
<keyword evidence="8" id="KW-0732">Signal</keyword>
<feature type="signal peptide" evidence="8">
    <location>
        <begin position="1"/>
        <end position="27"/>
    </location>
</feature>
<evidence type="ECO:0000256" key="8">
    <source>
        <dbReference type="SAM" id="SignalP"/>
    </source>
</evidence>
<evidence type="ECO:0000256" key="2">
    <source>
        <dbReference type="ARBA" id="ARBA00022485"/>
    </source>
</evidence>
<proteinExistence type="inferred from homology"/>
<evidence type="ECO:0000256" key="1">
    <source>
        <dbReference type="ARBA" id="ARBA00022448"/>
    </source>
</evidence>
<comment type="subunit">
    <text evidence="7">Homodimer.</text>
</comment>
<dbReference type="InterPro" id="IPR036369">
    <property type="entry name" value="HIPIP_sf"/>
</dbReference>
<sequence length="103" mass="10939">MKKSRRTFMITIACVASGVALSRVAFADEARVSEADSTSLALAYKADATKVDKAKYAKYAAGQACSNCTFYQGKSNDAFAPCPMFGGKQVAAKGWCSAYNKKA</sequence>
<comment type="similarity">
    <text evidence="7">Belongs to the high-potential iron-sulfur protein (HiPIP) family.</text>
</comment>
<evidence type="ECO:0000256" key="4">
    <source>
        <dbReference type="ARBA" id="ARBA00022982"/>
    </source>
</evidence>
<keyword evidence="3 7" id="KW-0479">Metal-binding</keyword>
<dbReference type="EMBL" id="QHKS01000028">
    <property type="protein sequence ID" value="RDJ98930.1"/>
    <property type="molecule type" value="Genomic_DNA"/>
</dbReference>
<keyword evidence="6 7" id="KW-0411">Iron-sulfur</keyword>
<organism evidence="10 11">
    <name type="scientific">Paraburkholderia lacunae</name>
    <dbReference type="NCBI Taxonomy" id="2211104"/>
    <lineage>
        <taxon>Bacteria</taxon>
        <taxon>Pseudomonadati</taxon>
        <taxon>Pseudomonadota</taxon>
        <taxon>Betaproteobacteria</taxon>
        <taxon>Burkholderiales</taxon>
        <taxon>Burkholderiaceae</taxon>
        <taxon>Paraburkholderia</taxon>
    </lineage>
</organism>
<keyword evidence="5 7" id="KW-0408">Iron</keyword>
<dbReference type="Gene3D" id="4.10.490.10">
    <property type="entry name" value="High potential iron-sulphur protein"/>
    <property type="match status" value="1"/>
</dbReference>